<dbReference type="EMBL" id="BGPR01027432">
    <property type="protein sequence ID" value="GBN97912.1"/>
    <property type="molecule type" value="Genomic_DNA"/>
</dbReference>
<dbReference type="OrthoDB" id="410104at2759"/>
<dbReference type="AlphaFoldDB" id="A0A4Y2TBG2"/>
<name>A0A4Y2TBG2_ARAVE</name>
<sequence length="98" mass="10612">MPLGHYHINKYRHSGSRQTKSSPASSRTSAPLHPARSFPTIQPQIPSRSKVAFKQGCPVSGLLFNKHRPHTPGRDQGTASRPSGLAFADDLCTHGDSP</sequence>
<organism evidence="2 3">
    <name type="scientific">Araneus ventricosus</name>
    <name type="common">Orbweaver spider</name>
    <name type="synonym">Epeira ventricosa</name>
    <dbReference type="NCBI Taxonomy" id="182803"/>
    <lineage>
        <taxon>Eukaryota</taxon>
        <taxon>Metazoa</taxon>
        <taxon>Ecdysozoa</taxon>
        <taxon>Arthropoda</taxon>
        <taxon>Chelicerata</taxon>
        <taxon>Arachnida</taxon>
        <taxon>Araneae</taxon>
        <taxon>Araneomorphae</taxon>
        <taxon>Entelegynae</taxon>
        <taxon>Araneoidea</taxon>
        <taxon>Araneidae</taxon>
        <taxon>Araneus</taxon>
    </lineage>
</organism>
<comment type="caution">
    <text evidence="2">The sequence shown here is derived from an EMBL/GenBank/DDBJ whole genome shotgun (WGS) entry which is preliminary data.</text>
</comment>
<proteinExistence type="predicted"/>
<feature type="compositionally biased region" description="Polar residues" evidence="1">
    <location>
        <begin position="16"/>
        <end position="29"/>
    </location>
</feature>
<keyword evidence="3" id="KW-1185">Reference proteome</keyword>
<reference evidence="2 3" key="1">
    <citation type="journal article" date="2019" name="Sci. Rep.">
        <title>Orb-weaving spider Araneus ventricosus genome elucidates the spidroin gene catalogue.</title>
        <authorList>
            <person name="Kono N."/>
            <person name="Nakamura H."/>
            <person name="Ohtoshi R."/>
            <person name="Moran D.A.P."/>
            <person name="Shinohara A."/>
            <person name="Yoshida Y."/>
            <person name="Fujiwara M."/>
            <person name="Mori M."/>
            <person name="Tomita M."/>
            <person name="Arakawa K."/>
        </authorList>
    </citation>
    <scope>NUCLEOTIDE SEQUENCE [LARGE SCALE GENOMIC DNA]</scope>
</reference>
<dbReference type="Proteomes" id="UP000499080">
    <property type="component" value="Unassembled WGS sequence"/>
</dbReference>
<evidence type="ECO:0000313" key="2">
    <source>
        <dbReference type="EMBL" id="GBN97912.1"/>
    </source>
</evidence>
<gene>
    <name evidence="2" type="ORF">AVEN_11179_1</name>
</gene>
<evidence type="ECO:0000256" key="1">
    <source>
        <dbReference type="SAM" id="MobiDB-lite"/>
    </source>
</evidence>
<accession>A0A4Y2TBG2</accession>
<evidence type="ECO:0000313" key="3">
    <source>
        <dbReference type="Proteomes" id="UP000499080"/>
    </source>
</evidence>
<protein>
    <submittedName>
        <fullName evidence="2">Uncharacterized protein</fullName>
    </submittedName>
</protein>
<feature type="region of interest" description="Disordered" evidence="1">
    <location>
        <begin position="1"/>
        <end position="98"/>
    </location>
</feature>